<comment type="caution">
    <text evidence="2">The sequence shown here is derived from an EMBL/GenBank/DDBJ whole genome shotgun (WGS) entry which is preliminary data.</text>
</comment>
<gene>
    <name evidence="2" type="ORF">BSTOLATCC_MIC48024</name>
</gene>
<name>A0AAU9K7R5_9CILI</name>
<dbReference type="Proteomes" id="UP001162131">
    <property type="component" value="Unassembled WGS sequence"/>
</dbReference>
<evidence type="ECO:0000313" key="2">
    <source>
        <dbReference type="EMBL" id="CAG9329196.1"/>
    </source>
</evidence>
<proteinExistence type="predicted"/>
<feature type="coiled-coil region" evidence="1">
    <location>
        <begin position="210"/>
        <end position="240"/>
    </location>
</feature>
<sequence length="381" mass="44562">MEAKRCFEVSCLLEAEYTCQCSSPETYLCKVHWMKHCELTDRDHAFESIFLKPYEGTKEGILKFIEKEKSKKEKNKNKIISSFSQNLCNSENCIEELLKKLDSDSIELGNLFDKISKTQKISKFDQDPIIKLLTMQPDDAIENFKKIIPSNENSYNRAHLLCGLSDDIGKMIESFIKEKFEAFLDKRLLNIEKTLERHSNEIDSNKVIEFNQIKEAMNHISNLMNEAEKTKKEFEDFKILAQVKMQNELNLLNTQLQNLKKWLPDLQLHDLRGKKSEILDLPINPKIEQDFKLTCELFEKELFELRSAHPSLSQAYEDYIKAYHQKASLYLIDEDIIGRKTNLFISNTESERDEVKVLDGWEPLKCGTCILEIFHLLAWQS</sequence>
<reference evidence="2" key="1">
    <citation type="submission" date="2021-09" db="EMBL/GenBank/DDBJ databases">
        <authorList>
            <consortium name="AG Swart"/>
            <person name="Singh M."/>
            <person name="Singh A."/>
            <person name="Seah K."/>
            <person name="Emmerich C."/>
        </authorList>
    </citation>
    <scope>NUCLEOTIDE SEQUENCE</scope>
    <source>
        <strain evidence="2">ATCC30299</strain>
    </source>
</reference>
<keyword evidence="3" id="KW-1185">Reference proteome</keyword>
<evidence type="ECO:0000256" key="1">
    <source>
        <dbReference type="SAM" id="Coils"/>
    </source>
</evidence>
<keyword evidence="1" id="KW-0175">Coiled coil</keyword>
<protein>
    <submittedName>
        <fullName evidence="2">Uncharacterized protein</fullName>
    </submittedName>
</protein>
<accession>A0AAU9K7R5</accession>
<evidence type="ECO:0000313" key="3">
    <source>
        <dbReference type="Proteomes" id="UP001162131"/>
    </source>
</evidence>
<organism evidence="2 3">
    <name type="scientific">Blepharisma stoltei</name>
    <dbReference type="NCBI Taxonomy" id="1481888"/>
    <lineage>
        <taxon>Eukaryota</taxon>
        <taxon>Sar</taxon>
        <taxon>Alveolata</taxon>
        <taxon>Ciliophora</taxon>
        <taxon>Postciliodesmatophora</taxon>
        <taxon>Heterotrichea</taxon>
        <taxon>Heterotrichida</taxon>
        <taxon>Blepharismidae</taxon>
        <taxon>Blepharisma</taxon>
    </lineage>
</organism>
<dbReference type="EMBL" id="CAJZBQ010000047">
    <property type="protein sequence ID" value="CAG9329196.1"/>
    <property type="molecule type" value="Genomic_DNA"/>
</dbReference>
<dbReference type="AlphaFoldDB" id="A0AAU9K7R5"/>